<dbReference type="PROSITE" id="PS00194">
    <property type="entry name" value="THIOREDOXIN_1"/>
    <property type="match status" value="1"/>
</dbReference>
<dbReference type="GO" id="GO:0030288">
    <property type="term" value="C:outer membrane-bounded periplasmic space"/>
    <property type="evidence" value="ECO:0007669"/>
    <property type="project" value="InterPro"/>
</dbReference>
<comment type="subcellular location">
    <subcellularLocation>
        <location evidence="1">Cell envelope</location>
    </subcellularLocation>
</comment>
<keyword evidence="6" id="KW-1133">Transmembrane helix</keyword>
<evidence type="ECO:0000256" key="5">
    <source>
        <dbReference type="ARBA" id="ARBA00023284"/>
    </source>
</evidence>
<dbReference type="GO" id="GO:0015036">
    <property type="term" value="F:disulfide oxidoreductase activity"/>
    <property type="evidence" value="ECO:0007669"/>
    <property type="project" value="InterPro"/>
</dbReference>
<dbReference type="Gene3D" id="3.40.30.10">
    <property type="entry name" value="Glutaredoxin"/>
    <property type="match status" value="1"/>
</dbReference>
<evidence type="ECO:0000313" key="9">
    <source>
        <dbReference type="Proteomes" id="UP000182466"/>
    </source>
</evidence>
<feature type="domain" description="Thioredoxin" evidence="7">
    <location>
        <begin position="40"/>
        <end position="178"/>
    </location>
</feature>
<keyword evidence="5" id="KW-0676">Redox-active center</keyword>
<name>A0A1I7DXN4_9RHOB</name>
<dbReference type="PANTHER" id="PTHR42852:SF6">
    <property type="entry name" value="THIOL:DISULFIDE INTERCHANGE PROTEIN DSBE"/>
    <property type="match status" value="1"/>
</dbReference>
<dbReference type="InterPro" id="IPR036249">
    <property type="entry name" value="Thioredoxin-like_sf"/>
</dbReference>
<dbReference type="InterPro" id="IPR013740">
    <property type="entry name" value="Redoxin"/>
</dbReference>
<dbReference type="InterPro" id="IPR050553">
    <property type="entry name" value="Thioredoxin_ResA/DsbE_sf"/>
</dbReference>
<accession>A0A1I7DXN4</accession>
<evidence type="ECO:0000259" key="7">
    <source>
        <dbReference type="PROSITE" id="PS51352"/>
    </source>
</evidence>
<dbReference type="InterPro" id="IPR004799">
    <property type="entry name" value="Periplasmic_diS_OxRdtase_DsbE"/>
</dbReference>
<dbReference type="Pfam" id="PF08534">
    <property type="entry name" value="Redoxin"/>
    <property type="match status" value="1"/>
</dbReference>
<keyword evidence="6" id="KW-0812">Transmembrane</keyword>
<proteinExistence type="inferred from homology"/>
<keyword evidence="4" id="KW-1015">Disulfide bond</keyword>
<dbReference type="STRING" id="999627.SAMN05216236_1378"/>
<keyword evidence="9" id="KW-1185">Reference proteome</keyword>
<dbReference type="PANTHER" id="PTHR42852">
    <property type="entry name" value="THIOL:DISULFIDE INTERCHANGE PROTEIN DSBE"/>
    <property type="match status" value="1"/>
</dbReference>
<dbReference type="NCBIfam" id="TIGR00385">
    <property type="entry name" value="dsbE"/>
    <property type="match status" value="1"/>
</dbReference>
<dbReference type="Proteomes" id="UP000182466">
    <property type="component" value="Unassembled WGS sequence"/>
</dbReference>
<dbReference type="InterPro" id="IPR013766">
    <property type="entry name" value="Thioredoxin_domain"/>
</dbReference>
<sequence length="183" mass="20082">MARFSPLMIAPPIIFAAFVVLAGVGMFRPDKDTLPSQFIGQLAPPLPEAALAGYPGIDSEDLTSGEVTVINYWASWCPPCRAEHPNLLRLREQGIRLYGVNFKDKESQARAYLADEGNPFLGIGFDPNGRNSIDWGVTAPPETFIIAGDGTVLYKFVGPLVGSDFEQRFMPQLEKALADHERD</sequence>
<dbReference type="SUPFAM" id="SSF52833">
    <property type="entry name" value="Thioredoxin-like"/>
    <property type="match status" value="1"/>
</dbReference>
<evidence type="ECO:0000256" key="2">
    <source>
        <dbReference type="ARBA" id="ARBA00007758"/>
    </source>
</evidence>
<gene>
    <name evidence="8" type="ORF">SAMN05216236_1378</name>
</gene>
<dbReference type="PROSITE" id="PS51352">
    <property type="entry name" value="THIOREDOXIN_2"/>
    <property type="match status" value="1"/>
</dbReference>
<evidence type="ECO:0000256" key="3">
    <source>
        <dbReference type="ARBA" id="ARBA00022748"/>
    </source>
</evidence>
<dbReference type="RefSeq" id="WP_027261947.1">
    <property type="nucleotide sequence ID" value="NZ_FPAW01000037.1"/>
</dbReference>
<dbReference type="eggNOG" id="COG0526">
    <property type="taxonomic scope" value="Bacteria"/>
</dbReference>
<comment type="similarity">
    <text evidence="2">Belongs to the thioredoxin family. DsbE subfamily.</text>
</comment>
<evidence type="ECO:0000256" key="6">
    <source>
        <dbReference type="SAM" id="Phobius"/>
    </source>
</evidence>
<organism evidence="8 9">
    <name type="scientific">Sedimentitalea nanhaiensis</name>
    <dbReference type="NCBI Taxonomy" id="999627"/>
    <lineage>
        <taxon>Bacteria</taxon>
        <taxon>Pseudomonadati</taxon>
        <taxon>Pseudomonadota</taxon>
        <taxon>Alphaproteobacteria</taxon>
        <taxon>Rhodobacterales</taxon>
        <taxon>Paracoccaceae</taxon>
        <taxon>Sedimentitalea</taxon>
    </lineage>
</organism>
<evidence type="ECO:0000313" key="8">
    <source>
        <dbReference type="EMBL" id="SFU16413.1"/>
    </source>
</evidence>
<dbReference type="EMBL" id="FPAW01000037">
    <property type="protein sequence ID" value="SFU16413.1"/>
    <property type="molecule type" value="Genomic_DNA"/>
</dbReference>
<dbReference type="AlphaFoldDB" id="A0A1I7DXN4"/>
<protein>
    <submittedName>
        <fullName evidence="8">Cytochrome c biogenesis protein CcmG, thiol:disulfide interchange protein DsbE</fullName>
    </submittedName>
</protein>
<dbReference type="InterPro" id="IPR017937">
    <property type="entry name" value="Thioredoxin_CS"/>
</dbReference>
<feature type="transmembrane region" description="Helical" evidence="6">
    <location>
        <begin position="7"/>
        <end position="27"/>
    </location>
</feature>
<reference evidence="8 9" key="1">
    <citation type="submission" date="2016-10" db="EMBL/GenBank/DDBJ databases">
        <authorList>
            <person name="de Groot N.N."/>
        </authorList>
    </citation>
    <scope>NUCLEOTIDE SEQUENCE [LARGE SCALE GENOMIC DNA]</scope>
    <source>
        <strain evidence="8 9">CGMCC 1.10959</strain>
    </source>
</reference>
<evidence type="ECO:0000256" key="4">
    <source>
        <dbReference type="ARBA" id="ARBA00023157"/>
    </source>
</evidence>
<keyword evidence="6" id="KW-0472">Membrane</keyword>
<keyword evidence="3" id="KW-0201">Cytochrome c-type biogenesis</keyword>
<evidence type="ECO:0000256" key="1">
    <source>
        <dbReference type="ARBA" id="ARBA00004196"/>
    </source>
</evidence>
<dbReference type="OrthoDB" id="9799347at2"/>
<dbReference type="GO" id="GO:0017004">
    <property type="term" value="P:cytochrome complex assembly"/>
    <property type="evidence" value="ECO:0007669"/>
    <property type="project" value="UniProtKB-KW"/>
</dbReference>